<feature type="compositionally biased region" description="Low complexity" evidence="5">
    <location>
        <begin position="942"/>
        <end position="957"/>
    </location>
</feature>
<keyword evidence="1 4" id="KW-0479">Metal-binding</keyword>
<feature type="region of interest" description="Disordered" evidence="5">
    <location>
        <begin position="312"/>
        <end position="377"/>
    </location>
</feature>
<feature type="compositionally biased region" description="Low complexity" evidence="5">
    <location>
        <begin position="634"/>
        <end position="650"/>
    </location>
</feature>
<feature type="compositionally biased region" description="Polar residues" evidence="5">
    <location>
        <begin position="656"/>
        <end position="672"/>
    </location>
</feature>
<feature type="region of interest" description="Disordered" evidence="5">
    <location>
        <begin position="1042"/>
        <end position="1097"/>
    </location>
</feature>
<dbReference type="AlphaFoldDB" id="A0A1E3B1I1"/>
<dbReference type="InterPro" id="IPR036855">
    <property type="entry name" value="Znf_CCCH_sf"/>
</dbReference>
<feature type="compositionally biased region" description="Polar residues" evidence="5">
    <location>
        <begin position="163"/>
        <end position="179"/>
    </location>
</feature>
<feature type="compositionally biased region" description="Basic and acidic residues" evidence="5">
    <location>
        <begin position="1058"/>
        <end position="1079"/>
    </location>
</feature>
<feature type="region of interest" description="Disordered" evidence="5">
    <location>
        <begin position="1"/>
        <end position="251"/>
    </location>
</feature>
<feature type="region of interest" description="Disordered" evidence="5">
    <location>
        <begin position="547"/>
        <end position="854"/>
    </location>
</feature>
<sequence>MDQTPSQTPTGLPRSSVTASSLPPEYWNTLDSLYPVPDLQQQQQQQPQLPQQSQLPQQPTPSQQPLGISWDHPIFHQQQPQPRNQIPRQQEQNHGIYSSTPQPWQPNPLYQPLMPSSKPQGLGVQPQYSQVHQFPQSQLAFDSQSIPSDSTTLDAIPFPQDFFPSQLSTQPPSQRATPSQPTPAAPYQPNAQQNPINQYSIPAGFPEEASHTPINFPNGFSDPGTSQQTINPLFLNTPHQSGNQQHAPINDNFLYLGPADFERPDNSKPFNYYRNDLQAPPSNQHAIGNQSISSQFPKVEVVIDNSQAPAFAPAKKPLAPQKKTAAQRQAKTQAKRAGKQAGDRSSSGSDSDDSDIEITLPPEELSPIPATRPSDPLGAARYDALRAVWSPRNRSPNADKVKNALVAFKNVVKAVRDTWKELSQAMKTAENQGENDKATRLKNEVVFQRRLMDVVVSTTLEMGHPMIVEKLGEHPMAVSAMYSFLLDRHQAADVDGTLTVNILKLLSQFVTVDEDVLQKTNVAKLLPRFSKKGGQTVKDLAKRIQDNAAASTKRKQGSKEDSPSKNTTPDATTTNGSRVEAAGSKRPRDGESKEGSVQPAAKRMVVTSNTKNPGSTGTANGATAKRPQETGQDAKATAAAAARPKANIVAPKPTNLFGSLSSAKKRPGTSNAERAAAAAAAKTNVPTEKKREAGPPPPKPAFSLGAIMADLDKPKDPGPVEPTEDKPPETEEERKKRLRKEARRRLRVSWKPDHSLTEVRLFTHDPEEELGPGDRRQRQAGDVKGEGRILKLHKDLDELGEEDEGGIKEENLLGYHEPSEIDNADITPDDRARNYVKRGGTQEPTSPEKQAQEHREATTLMVFYTSLADIPPSPKEPPPPSDDEIVPDVQQFGELPDHVKARQERYFAYVNPKPAPAAQPAAPTNQFDISNLLKIIQSATQQQQPQQLAQPLPTQQPVSQAPTSDLERTVNMFRQQQAPAPLPQMPQFPMPQPQATQGMDFGNILSIMNAQNQMQPPPVFPPAPQSQPGIAPNLAAIISQLSNQNQGSPKPPSQVYEDPERKRMRETSGFDGAGDEKFNSSKRNRPNGPHKKHPKIGIVPCRYWKEGKCLKGDDCTFRHDPLT</sequence>
<dbReference type="GO" id="GO:0008270">
    <property type="term" value="F:zinc ion binding"/>
    <property type="evidence" value="ECO:0007669"/>
    <property type="project" value="UniProtKB-KW"/>
</dbReference>
<evidence type="ECO:0000256" key="1">
    <source>
        <dbReference type="ARBA" id="ARBA00022723"/>
    </source>
</evidence>
<feature type="compositionally biased region" description="Polar residues" evidence="5">
    <location>
        <begin position="1"/>
        <end position="21"/>
    </location>
</feature>
<evidence type="ECO:0000313" key="7">
    <source>
        <dbReference type="EMBL" id="ODM14782.1"/>
    </source>
</evidence>
<accession>A0A1E3B1I1</accession>
<keyword evidence="2 4" id="KW-0863">Zinc-finger</keyword>
<dbReference type="PROSITE" id="PS50103">
    <property type="entry name" value="ZF_C3H1"/>
    <property type="match status" value="1"/>
</dbReference>
<dbReference type="STRING" id="573508.A0A1E3B1I1"/>
<feature type="region of interest" description="Disordered" evidence="5">
    <location>
        <begin position="942"/>
        <end position="963"/>
    </location>
</feature>
<dbReference type="SUPFAM" id="SSF47676">
    <property type="entry name" value="Conserved domain common to transcription factors TFIIS, elongin A, CRSP70"/>
    <property type="match status" value="1"/>
</dbReference>
<evidence type="ECO:0000313" key="8">
    <source>
        <dbReference type="Proteomes" id="UP000094569"/>
    </source>
</evidence>
<dbReference type="Proteomes" id="UP000094569">
    <property type="component" value="Unassembled WGS sequence"/>
</dbReference>
<dbReference type="Gene3D" id="4.10.1000.10">
    <property type="entry name" value="Zinc finger, CCCH-type"/>
    <property type="match status" value="1"/>
</dbReference>
<protein>
    <recommendedName>
        <fullName evidence="6">C3H1-type domain-containing protein</fullName>
    </recommendedName>
</protein>
<feature type="compositionally biased region" description="Polar residues" evidence="5">
    <location>
        <begin position="126"/>
        <end position="153"/>
    </location>
</feature>
<feature type="compositionally biased region" description="Low complexity" evidence="5">
    <location>
        <begin position="312"/>
        <end position="332"/>
    </location>
</feature>
<feature type="compositionally biased region" description="Basic and acidic residues" evidence="5">
    <location>
        <begin position="772"/>
        <end position="797"/>
    </location>
</feature>
<feature type="compositionally biased region" description="Polar residues" evidence="5">
    <location>
        <begin position="189"/>
        <end position="200"/>
    </location>
</feature>
<dbReference type="SMART" id="SM00356">
    <property type="entry name" value="ZnF_C3H1"/>
    <property type="match status" value="1"/>
</dbReference>
<evidence type="ECO:0000256" key="5">
    <source>
        <dbReference type="SAM" id="MobiDB-lite"/>
    </source>
</evidence>
<feature type="region of interest" description="Disordered" evidence="5">
    <location>
        <begin position="266"/>
        <end position="289"/>
    </location>
</feature>
<keyword evidence="3 4" id="KW-0862">Zinc</keyword>
<dbReference type="EMBL" id="JXNT01000021">
    <property type="protein sequence ID" value="ODM14782.1"/>
    <property type="molecule type" value="Genomic_DNA"/>
</dbReference>
<reference evidence="7 8" key="1">
    <citation type="journal article" date="2016" name="BMC Genomics">
        <title>Comparative genomic and transcriptomic analyses of the Fuzhuan brick tea-fermentation fungus Aspergillus cristatus.</title>
        <authorList>
            <person name="Ge Y."/>
            <person name="Wang Y."/>
            <person name="Liu Y."/>
            <person name="Tan Y."/>
            <person name="Ren X."/>
            <person name="Zhang X."/>
            <person name="Hyde K.D."/>
            <person name="Liu Y."/>
            <person name="Liu Z."/>
        </authorList>
    </citation>
    <scope>NUCLEOTIDE SEQUENCE [LARGE SCALE GENOMIC DNA]</scope>
    <source>
        <strain evidence="7 8">GZAAS20.1005</strain>
    </source>
</reference>
<evidence type="ECO:0000259" key="6">
    <source>
        <dbReference type="PROSITE" id="PS50103"/>
    </source>
</evidence>
<feature type="domain" description="C3H1-type" evidence="6">
    <location>
        <begin position="1095"/>
        <end position="1122"/>
    </location>
</feature>
<organism evidence="7 8">
    <name type="scientific">Aspergillus cristatus</name>
    <name type="common">Chinese Fuzhuan brick tea-fermentation fungus</name>
    <name type="synonym">Eurotium cristatum</name>
    <dbReference type="NCBI Taxonomy" id="573508"/>
    <lineage>
        <taxon>Eukaryota</taxon>
        <taxon>Fungi</taxon>
        <taxon>Dikarya</taxon>
        <taxon>Ascomycota</taxon>
        <taxon>Pezizomycotina</taxon>
        <taxon>Eurotiomycetes</taxon>
        <taxon>Eurotiomycetidae</taxon>
        <taxon>Eurotiales</taxon>
        <taxon>Aspergillaceae</taxon>
        <taxon>Aspergillus</taxon>
        <taxon>Aspergillus subgen. Aspergillus</taxon>
    </lineage>
</organism>
<feature type="compositionally biased region" description="Polar residues" evidence="5">
    <location>
        <begin position="564"/>
        <end position="577"/>
    </location>
</feature>
<name>A0A1E3B1I1_ASPCR</name>
<dbReference type="InterPro" id="IPR000571">
    <property type="entry name" value="Znf_CCCH"/>
</dbReference>
<evidence type="ECO:0000256" key="3">
    <source>
        <dbReference type="ARBA" id="ARBA00022833"/>
    </source>
</evidence>
<feature type="compositionally biased region" description="Low complexity" evidence="5">
    <location>
        <begin position="339"/>
        <end position="349"/>
    </location>
</feature>
<dbReference type="SUPFAM" id="SSF90229">
    <property type="entry name" value="CCCH zinc finger"/>
    <property type="match status" value="1"/>
</dbReference>
<keyword evidence="8" id="KW-1185">Reference proteome</keyword>
<feature type="compositionally biased region" description="Polar residues" evidence="5">
    <location>
        <begin position="237"/>
        <end position="247"/>
    </location>
</feature>
<proteinExistence type="predicted"/>
<comment type="caution">
    <text evidence="7">The sequence shown here is derived from an EMBL/GenBank/DDBJ whole genome shotgun (WGS) entry which is preliminary data.</text>
</comment>
<evidence type="ECO:0000256" key="2">
    <source>
        <dbReference type="ARBA" id="ARBA00022771"/>
    </source>
</evidence>
<dbReference type="OrthoDB" id="4347at2759"/>
<evidence type="ECO:0000256" key="4">
    <source>
        <dbReference type="PROSITE-ProRule" id="PRU00723"/>
    </source>
</evidence>
<feature type="compositionally biased region" description="Low complexity" evidence="5">
    <location>
        <begin position="77"/>
        <end position="93"/>
    </location>
</feature>
<feature type="compositionally biased region" description="Basic and acidic residues" evidence="5">
    <location>
        <begin position="750"/>
        <end position="765"/>
    </location>
</feature>
<feature type="compositionally biased region" description="Basic residues" evidence="5">
    <location>
        <begin position="736"/>
        <end position="748"/>
    </location>
</feature>
<feature type="compositionally biased region" description="Low complexity" evidence="5">
    <location>
        <begin position="39"/>
        <end position="66"/>
    </location>
</feature>
<feature type="compositionally biased region" description="Basic and acidic residues" evidence="5">
    <location>
        <begin position="710"/>
        <end position="735"/>
    </location>
</feature>
<feature type="compositionally biased region" description="Polar residues" evidence="5">
    <location>
        <begin position="280"/>
        <end position="289"/>
    </location>
</feature>
<feature type="compositionally biased region" description="Polar residues" evidence="5">
    <location>
        <begin position="606"/>
        <end position="621"/>
    </location>
</feature>
<dbReference type="VEuPathDB" id="FungiDB:SI65_09776"/>
<dbReference type="InterPro" id="IPR035441">
    <property type="entry name" value="TFIIS/LEDGF_dom_sf"/>
</dbReference>
<gene>
    <name evidence="7" type="ORF">SI65_09776</name>
</gene>
<feature type="zinc finger region" description="C3H1-type" evidence="4">
    <location>
        <begin position="1095"/>
        <end position="1122"/>
    </location>
</feature>
<feature type="compositionally biased region" description="Basic residues" evidence="5">
    <location>
        <begin position="1080"/>
        <end position="1095"/>
    </location>
</feature>